<reference evidence="1 2" key="1">
    <citation type="submission" date="2007-03" db="EMBL/GenBank/DDBJ databases">
        <authorList>
            <person name="Stal L."/>
            <person name="Ferriera S."/>
            <person name="Johnson J."/>
            <person name="Kravitz S."/>
            <person name="Beeson K."/>
            <person name="Sutton G."/>
            <person name="Rogers Y.-H."/>
            <person name="Friedman R."/>
            <person name="Frazier M."/>
            <person name="Venter J.C."/>
        </authorList>
    </citation>
    <scope>NUCLEOTIDE SEQUENCE [LARGE SCALE GENOMIC DNA]</scope>
    <source>
        <strain evidence="1 2">CCY0110</strain>
    </source>
</reference>
<proteinExistence type="predicted"/>
<dbReference type="InterPro" id="IPR021799">
    <property type="entry name" value="PIN-like_prokaryotic"/>
</dbReference>
<protein>
    <recommendedName>
        <fullName evidence="3">DUF3368 domain-containing protein</fullName>
    </recommendedName>
</protein>
<sequence>MTTEAVTNSTCLIGLERIGQLNLLPMVFSTVYAPPMVATEVKTPLSWLTVKPVQNVGVVATLKTQMDAGEAEAIALAMELGDVLLILDDKKARRVAQQLNLKVIGTVGMLLRGKRQGVISEIKPLIMALLEADFRISEGIVREALRLSGEI</sequence>
<dbReference type="AlphaFoldDB" id="A3IZV3"/>
<dbReference type="PANTHER" id="PTHR39550">
    <property type="entry name" value="SLL0658 PROTEIN"/>
    <property type="match status" value="1"/>
</dbReference>
<organism evidence="1 2">
    <name type="scientific">Crocosphaera chwakensis CCY0110</name>
    <dbReference type="NCBI Taxonomy" id="391612"/>
    <lineage>
        <taxon>Bacteria</taxon>
        <taxon>Bacillati</taxon>
        <taxon>Cyanobacteriota</taxon>
        <taxon>Cyanophyceae</taxon>
        <taxon>Oscillatoriophycideae</taxon>
        <taxon>Chroococcales</taxon>
        <taxon>Aphanothecaceae</taxon>
        <taxon>Crocosphaera</taxon>
        <taxon>Crocosphaera chwakensis</taxon>
    </lineage>
</organism>
<dbReference type="OrthoDB" id="9796404at2"/>
<evidence type="ECO:0008006" key="3">
    <source>
        <dbReference type="Google" id="ProtNLM"/>
    </source>
</evidence>
<accession>A3IZV3</accession>
<dbReference type="Proteomes" id="UP000003781">
    <property type="component" value="Unassembled WGS sequence"/>
</dbReference>
<dbReference type="RefSeq" id="WP_008278917.1">
    <property type="nucleotide sequence ID" value="NZ_AAXW01000121.1"/>
</dbReference>
<dbReference type="eggNOG" id="COG2405">
    <property type="taxonomic scope" value="Bacteria"/>
</dbReference>
<gene>
    <name evidence="1" type="ORF">CY0110_00970</name>
</gene>
<dbReference type="PANTHER" id="PTHR39550:SF1">
    <property type="entry name" value="SLL0658 PROTEIN"/>
    <property type="match status" value="1"/>
</dbReference>
<keyword evidence="2" id="KW-1185">Reference proteome</keyword>
<evidence type="ECO:0000313" key="1">
    <source>
        <dbReference type="EMBL" id="EAZ87994.1"/>
    </source>
</evidence>
<evidence type="ECO:0000313" key="2">
    <source>
        <dbReference type="Proteomes" id="UP000003781"/>
    </source>
</evidence>
<comment type="caution">
    <text evidence="1">The sequence shown here is derived from an EMBL/GenBank/DDBJ whole genome shotgun (WGS) entry which is preliminary data.</text>
</comment>
<dbReference type="EMBL" id="AAXW01000121">
    <property type="protein sequence ID" value="EAZ87994.1"/>
    <property type="molecule type" value="Genomic_DNA"/>
</dbReference>
<name>A3IZV3_9CHRO</name>
<dbReference type="Pfam" id="PF11848">
    <property type="entry name" value="DUF3368"/>
    <property type="match status" value="1"/>
</dbReference>